<dbReference type="CDD" id="cd07012">
    <property type="entry name" value="PBP2_Bug_TTT"/>
    <property type="match status" value="1"/>
</dbReference>
<dbReference type="PANTHER" id="PTHR42928:SF1">
    <property type="entry name" value="BLR4371 PROTEIN"/>
    <property type="match status" value="1"/>
</dbReference>
<organism evidence="3 4">
    <name type="scientific">Candidatus Muproteobacteria bacterium RIFCSPLOWO2_01_FULL_60_18</name>
    <dbReference type="NCBI Taxonomy" id="1817768"/>
    <lineage>
        <taxon>Bacteria</taxon>
        <taxon>Pseudomonadati</taxon>
        <taxon>Pseudomonadota</taxon>
        <taxon>Candidatus Muproteobacteria</taxon>
    </lineage>
</organism>
<dbReference type="AlphaFoldDB" id="A0A1F6U2L3"/>
<dbReference type="Pfam" id="PF03401">
    <property type="entry name" value="TctC"/>
    <property type="match status" value="1"/>
</dbReference>
<evidence type="ECO:0000256" key="2">
    <source>
        <dbReference type="SAM" id="SignalP"/>
    </source>
</evidence>
<feature type="signal peptide" evidence="2">
    <location>
        <begin position="1"/>
        <end position="30"/>
    </location>
</feature>
<proteinExistence type="inferred from homology"/>
<comment type="similarity">
    <text evidence="1">Belongs to the UPF0065 (bug) family.</text>
</comment>
<evidence type="ECO:0000313" key="3">
    <source>
        <dbReference type="EMBL" id="OGI51581.1"/>
    </source>
</evidence>
<dbReference type="STRING" id="1817768.A3A87_00590"/>
<evidence type="ECO:0000313" key="4">
    <source>
        <dbReference type="Proteomes" id="UP000179037"/>
    </source>
</evidence>
<name>A0A1F6U2L3_9PROT</name>
<evidence type="ECO:0000256" key="1">
    <source>
        <dbReference type="ARBA" id="ARBA00006987"/>
    </source>
</evidence>
<comment type="caution">
    <text evidence="3">The sequence shown here is derived from an EMBL/GenBank/DDBJ whole genome shotgun (WGS) entry which is preliminary data.</text>
</comment>
<dbReference type="EMBL" id="MFTC01000037">
    <property type="protein sequence ID" value="OGI51581.1"/>
    <property type="molecule type" value="Genomic_DNA"/>
</dbReference>
<dbReference type="InterPro" id="IPR005064">
    <property type="entry name" value="BUG"/>
</dbReference>
<dbReference type="Gene3D" id="3.40.190.10">
    <property type="entry name" value="Periplasmic binding protein-like II"/>
    <property type="match status" value="1"/>
</dbReference>
<protein>
    <submittedName>
        <fullName evidence="3">Tricarboxylate transporter</fullName>
    </submittedName>
</protein>
<accession>A0A1F6U2L3</accession>
<dbReference type="PANTHER" id="PTHR42928">
    <property type="entry name" value="TRICARBOXYLATE-BINDING PROTEIN"/>
    <property type="match status" value="1"/>
</dbReference>
<dbReference type="SUPFAM" id="SSF53850">
    <property type="entry name" value="Periplasmic binding protein-like II"/>
    <property type="match status" value="1"/>
</dbReference>
<reference evidence="3 4" key="1">
    <citation type="journal article" date="2016" name="Nat. Commun.">
        <title>Thousands of microbial genomes shed light on interconnected biogeochemical processes in an aquifer system.</title>
        <authorList>
            <person name="Anantharaman K."/>
            <person name="Brown C.T."/>
            <person name="Hug L.A."/>
            <person name="Sharon I."/>
            <person name="Castelle C.J."/>
            <person name="Probst A.J."/>
            <person name="Thomas B.C."/>
            <person name="Singh A."/>
            <person name="Wilkins M.J."/>
            <person name="Karaoz U."/>
            <person name="Brodie E.L."/>
            <person name="Williams K.H."/>
            <person name="Hubbard S.S."/>
            <person name="Banfield J.F."/>
        </authorList>
    </citation>
    <scope>NUCLEOTIDE SEQUENCE [LARGE SCALE GENOMIC DNA]</scope>
</reference>
<dbReference type="Proteomes" id="UP000179037">
    <property type="component" value="Unassembled WGS sequence"/>
</dbReference>
<dbReference type="Gene3D" id="3.40.190.150">
    <property type="entry name" value="Bordetella uptake gene, domain 1"/>
    <property type="match status" value="1"/>
</dbReference>
<dbReference type="PIRSF" id="PIRSF017082">
    <property type="entry name" value="YflP"/>
    <property type="match status" value="1"/>
</dbReference>
<gene>
    <name evidence="3" type="ORF">A3A87_00590</name>
</gene>
<feature type="chain" id="PRO_5009526942" evidence="2">
    <location>
        <begin position="31"/>
        <end position="337"/>
    </location>
</feature>
<dbReference type="InterPro" id="IPR042100">
    <property type="entry name" value="Bug_dom1"/>
</dbReference>
<sequence>MKTNRVSTLFRSIVAATAALGMLAPVSVLAWEPTKPVEFVVPAGTGGGADQMSRLIQGVVTKHELMKQPIVVVNKSGGAGGEGFLYVKENKGDPHKIIITLSNLFTTPLATGIPFNWKDLTPVAMLALDEFVLWVNADSPHKTAKDYLAAVKAGSDNQFKMAGTGSKQEDQIITVALDKFTGKKFTFVPFKGGGDVAVQLVGGHVDSTVNNPIEAVAHWRAGKLRPLCVFDDKRIPYKEKITDTMSWNDIPTCMEAGVKVDYLMLRGIFMPGGVSQDKVNFYVNLLKKVRETPEWKEFMEKGAFNQSFMTGKEYAAWVQKAEGTHKTLMKDAGFLAQ</sequence>
<keyword evidence="2" id="KW-0732">Signal</keyword>